<feature type="transmembrane region" description="Helical" evidence="1">
    <location>
        <begin position="37"/>
        <end position="58"/>
    </location>
</feature>
<keyword evidence="3" id="KW-1185">Reference proteome</keyword>
<comment type="caution">
    <text evidence="2">The sequence shown here is derived from an EMBL/GenBank/DDBJ whole genome shotgun (WGS) entry which is preliminary data.</text>
</comment>
<evidence type="ECO:0000256" key="1">
    <source>
        <dbReference type="SAM" id="Phobius"/>
    </source>
</evidence>
<dbReference type="EMBL" id="QUSY01000129">
    <property type="protein sequence ID" value="RHY32555.1"/>
    <property type="molecule type" value="Genomic_DNA"/>
</dbReference>
<proteinExistence type="predicted"/>
<organism evidence="2 3">
    <name type="scientific">Aphanomyces invadans</name>
    <dbReference type="NCBI Taxonomy" id="157072"/>
    <lineage>
        <taxon>Eukaryota</taxon>
        <taxon>Sar</taxon>
        <taxon>Stramenopiles</taxon>
        <taxon>Oomycota</taxon>
        <taxon>Saprolegniomycetes</taxon>
        <taxon>Saprolegniales</taxon>
        <taxon>Verrucalvaceae</taxon>
        <taxon>Aphanomyces</taxon>
    </lineage>
</organism>
<evidence type="ECO:0000313" key="3">
    <source>
        <dbReference type="Proteomes" id="UP000285060"/>
    </source>
</evidence>
<gene>
    <name evidence="2" type="ORF">DYB32_002445</name>
</gene>
<dbReference type="Proteomes" id="UP000285060">
    <property type="component" value="Unassembled WGS sequence"/>
</dbReference>
<feature type="non-terminal residue" evidence="2">
    <location>
        <position position="1"/>
    </location>
</feature>
<protein>
    <submittedName>
        <fullName evidence="2">Uncharacterized protein</fullName>
    </submittedName>
</protein>
<dbReference type="AlphaFoldDB" id="A0A3R7D424"/>
<keyword evidence="1" id="KW-0812">Transmembrane</keyword>
<reference evidence="2 3" key="1">
    <citation type="submission" date="2018-08" db="EMBL/GenBank/DDBJ databases">
        <title>Aphanomyces genome sequencing and annotation.</title>
        <authorList>
            <person name="Minardi D."/>
            <person name="Oidtmann B."/>
            <person name="Van Der Giezen M."/>
            <person name="Studholme D.J."/>
        </authorList>
    </citation>
    <scope>NUCLEOTIDE SEQUENCE [LARGE SCALE GENOMIC DNA]</scope>
    <source>
        <strain evidence="2 3">NJM0002</strain>
    </source>
</reference>
<name>A0A3R7D424_9STRA</name>
<dbReference type="VEuPathDB" id="FungiDB:H310_12527"/>
<keyword evidence="1" id="KW-0472">Membrane</keyword>
<accession>A0A3R7D424</accession>
<keyword evidence="1" id="KW-1133">Transmembrane helix</keyword>
<evidence type="ECO:0000313" key="2">
    <source>
        <dbReference type="EMBL" id="RHY32555.1"/>
    </source>
</evidence>
<sequence>SVQVHMDVCPSWSQFLSFGTPPSRHSMAMTGLKVLSFRWILLGCIGALVVYQSVDVFLSYRAAASSAALATHRRAFRPLKAPDDNDLLHMNQLMADCLTKGEGIIS</sequence>